<dbReference type="EMBL" id="JBJUIK010000016">
    <property type="protein sequence ID" value="KAL3500571.1"/>
    <property type="molecule type" value="Genomic_DNA"/>
</dbReference>
<evidence type="ECO:0000313" key="2">
    <source>
        <dbReference type="Proteomes" id="UP001630127"/>
    </source>
</evidence>
<dbReference type="Proteomes" id="UP001630127">
    <property type="component" value="Unassembled WGS sequence"/>
</dbReference>
<proteinExistence type="predicted"/>
<dbReference type="AlphaFoldDB" id="A0ABD2XYX8"/>
<gene>
    <name evidence="1" type="ORF">ACH5RR_039664</name>
</gene>
<protein>
    <submittedName>
        <fullName evidence="1">Uncharacterized protein</fullName>
    </submittedName>
</protein>
<accession>A0ABD2XYX8</accession>
<name>A0ABD2XYX8_9GENT</name>
<evidence type="ECO:0000313" key="1">
    <source>
        <dbReference type="EMBL" id="KAL3500571.1"/>
    </source>
</evidence>
<reference evidence="1 2" key="1">
    <citation type="submission" date="2024-11" db="EMBL/GenBank/DDBJ databases">
        <title>A near-complete genome assembly of Cinchona calisaya.</title>
        <authorList>
            <person name="Lian D.C."/>
            <person name="Zhao X.W."/>
            <person name="Wei L."/>
        </authorList>
    </citation>
    <scope>NUCLEOTIDE SEQUENCE [LARGE SCALE GENOMIC DNA]</scope>
    <source>
        <tissue evidence="1">Nenye</tissue>
    </source>
</reference>
<keyword evidence="2" id="KW-1185">Reference proteome</keyword>
<organism evidence="1 2">
    <name type="scientific">Cinchona calisaya</name>
    <dbReference type="NCBI Taxonomy" id="153742"/>
    <lineage>
        <taxon>Eukaryota</taxon>
        <taxon>Viridiplantae</taxon>
        <taxon>Streptophyta</taxon>
        <taxon>Embryophyta</taxon>
        <taxon>Tracheophyta</taxon>
        <taxon>Spermatophyta</taxon>
        <taxon>Magnoliopsida</taxon>
        <taxon>eudicotyledons</taxon>
        <taxon>Gunneridae</taxon>
        <taxon>Pentapetalae</taxon>
        <taxon>asterids</taxon>
        <taxon>lamiids</taxon>
        <taxon>Gentianales</taxon>
        <taxon>Rubiaceae</taxon>
        <taxon>Cinchonoideae</taxon>
        <taxon>Cinchoneae</taxon>
        <taxon>Cinchona</taxon>
    </lineage>
</organism>
<sequence>MDASKASLSRPNIAYFCVEVDGSKPLLKPYWIGRGKVGQWQYINYEDLPYYCNNSVKLGRAIKDFCNLHSLQVHPSVDSAKEASHDNQVKDLLEIDSKCCFSCWSQIKLFKC</sequence>
<comment type="caution">
    <text evidence="1">The sequence shown here is derived from an EMBL/GenBank/DDBJ whole genome shotgun (WGS) entry which is preliminary data.</text>
</comment>